<dbReference type="PROSITE" id="PS50949">
    <property type="entry name" value="HTH_GNTR"/>
    <property type="match status" value="1"/>
</dbReference>
<dbReference type="SMART" id="SM00345">
    <property type="entry name" value="HTH_GNTR"/>
    <property type="match status" value="1"/>
</dbReference>
<feature type="domain" description="HTH gntR-type" evidence="4">
    <location>
        <begin position="10"/>
        <end position="78"/>
    </location>
</feature>
<evidence type="ECO:0000259" key="4">
    <source>
        <dbReference type="PROSITE" id="PS50949"/>
    </source>
</evidence>
<dbReference type="PANTHER" id="PTHR38445">
    <property type="entry name" value="HTH-TYPE TRANSCRIPTIONAL REPRESSOR YTRA"/>
    <property type="match status" value="1"/>
</dbReference>
<protein>
    <submittedName>
        <fullName evidence="5">Transcriptional regulator, GntR family</fullName>
    </submittedName>
</protein>
<sequence length="127" mass="14543">MLTIDARSTEPIYRQIINQIKEQVARGILKVDDKIPSVRELSSQIVVNPNTVSKAYQELEREGIIVTMRGRGTFINEYIPDEIPTKAIEHVRTQIKQIVLEGYYAGIEKEVMQDWVACYYNQLGGKS</sequence>
<evidence type="ECO:0000256" key="2">
    <source>
        <dbReference type="ARBA" id="ARBA00023125"/>
    </source>
</evidence>
<dbReference type="SUPFAM" id="SSF46785">
    <property type="entry name" value="Winged helix' DNA-binding domain"/>
    <property type="match status" value="1"/>
</dbReference>
<dbReference type="Gene3D" id="1.10.10.10">
    <property type="entry name" value="Winged helix-like DNA-binding domain superfamily/Winged helix DNA-binding domain"/>
    <property type="match status" value="1"/>
</dbReference>
<organism evidence="5 6">
    <name type="scientific">Natribacillus halophilus</name>
    <dbReference type="NCBI Taxonomy" id="549003"/>
    <lineage>
        <taxon>Bacteria</taxon>
        <taxon>Bacillati</taxon>
        <taxon>Bacillota</taxon>
        <taxon>Bacilli</taxon>
        <taxon>Bacillales</taxon>
        <taxon>Bacillaceae</taxon>
        <taxon>Natribacillus</taxon>
    </lineage>
</organism>
<evidence type="ECO:0000256" key="3">
    <source>
        <dbReference type="ARBA" id="ARBA00023163"/>
    </source>
</evidence>
<evidence type="ECO:0000313" key="6">
    <source>
        <dbReference type="Proteomes" id="UP000198853"/>
    </source>
</evidence>
<dbReference type="GO" id="GO:0003700">
    <property type="term" value="F:DNA-binding transcription factor activity"/>
    <property type="evidence" value="ECO:0007669"/>
    <property type="project" value="InterPro"/>
</dbReference>
<keyword evidence="3" id="KW-0804">Transcription</keyword>
<gene>
    <name evidence="5" type="ORF">SAMN04488123_102403</name>
</gene>
<dbReference type="InterPro" id="IPR036390">
    <property type="entry name" value="WH_DNA-bd_sf"/>
</dbReference>
<keyword evidence="1" id="KW-0805">Transcription regulation</keyword>
<dbReference type="AlphaFoldDB" id="A0A1G8KZP8"/>
<proteinExistence type="predicted"/>
<dbReference type="PANTHER" id="PTHR38445:SF9">
    <property type="entry name" value="HTH-TYPE TRANSCRIPTIONAL REPRESSOR YTRA"/>
    <property type="match status" value="1"/>
</dbReference>
<dbReference type="EMBL" id="FNEN01000002">
    <property type="protein sequence ID" value="SDI48894.1"/>
    <property type="molecule type" value="Genomic_DNA"/>
</dbReference>
<dbReference type="InterPro" id="IPR000524">
    <property type="entry name" value="Tscrpt_reg_HTH_GntR"/>
</dbReference>
<dbReference type="Proteomes" id="UP000198853">
    <property type="component" value="Unassembled WGS sequence"/>
</dbReference>
<keyword evidence="2" id="KW-0238">DNA-binding</keyword>
<dbReference type="CDD" id="cd07377">
    <property type="entry name" value="WHTH_GntR"/>
    <property type="match status" value="1"/>
</dbReference>
<dbReference type="GO" id="GO:0003677">
    <property type="term" value="F:DNA binding"/>
    <property type="evidence" value="ECO:0007669"/>
    <property type="project" value="UniProtKB-KW"/>
</dbReference>
<accession>A0A1G8KZP8</accession>
<dbReference type="OrthoDB" id="9801546at2"/>
<evidence type="ECO:0000256" key="1">
    <source>
        <dbReference type="ARBA" id="ARBA00023015"/>
    </source>
</evidence>
<dbReference type="InterPro" id="IPR036388">
    <property type="entry name" value="WH-like_DNA-bd_sf"/>
</dbReference>
<dbReference type="RefSeq" id="WP_090396282.1">
    <property type="nucleotide sequence ID" value="NZ_FNEN01000002.1"/>
</dbReference>
<keyword evidence="6" id="KW-1185">Reference proteome</keyword>
<evidence type="ECO:0000313" key="5">
    <source>
        <dbReference type="EMBL" id="SDI48894.1"/>
    </source>
</evidence>
<dbReference type="Pfam" id="PF00392">
    <property type="entry name" value="GntR"/>
    <property type="match status" value="1"/>
</dbReference>
<reference evidence="5 6" key="1">
    <citation type="submission" date="2016-10" db="EMBL/GenBank/DDBJ databases">
        <authorList>
            <person name="de Groot N.N."/>
        </authorList>
    </citation>
    <scope>NUCLEOTIDE SEQUENCE [LARGE SCALE GENOMIC DNA]</scope>
    <source>
        <strain evidence="5 6">DSM 21771</strain>
    </source>
</reference>
<name>A0A1G8KZP8_9BACI</name>